<comment type="caution">
    <text evidence="2">The sequence shown here is derived from an EMBL/GenBank/DDBJ whole genome shotgun (WGS) entry which is preliminary data.</text>
</comment>
<protein>
    <submittedName>
        <fullName evidence="2">Uncharacterized protein</fullName>
    </submittedName>
</protein>
<evidence type="ECO:0000313" key="2">
    <source>
        <dbReference type="EMBL" id="OQE87069.1"/>
    </source>
</evidence>
<dbReference type="OMA" id="GCGCCLN"/>
<organism evidence="2 3">
    <name type="scientific">Penicillium nalgiovense</name>
    <dbReference type="NCBI Taxonomy" id="60175"/>
    <lineage>
        <taxon>Eukaryota</taxon>
        <taxon>Fungi</taxon>
        <taxon>Dikarya</taxon>
        <taxon>Ascomycota</taxon>
        <taxon>Pezizomycotina</taxon>
        <taxon>Eurotiomycetes</taxon>
        <taxon>Eurotiomycetidae</taxon>
        <taxon>Eurotiales</taxon>
        <taxon>Aspergillaceae</taxon>
        <taxon>Penicillium</taxon>
    </lineage>
</organism>
<dbReference type="Proteomes" id="UP000191691">
    <property type="component" value="Unassembled WGS sequence"/>
</dbReference>
<gene>
    <name evidence="2" type="ORF">PENNAL_c0020G03514</name>
</gene>
<accession>A0A1V6YHU5</accession>
<evidence type="ECO:0000256" key="1">
    <source>
        <dbReference type="SAM" id="MobiDB-lite"/>
    </source>
</evidence>
<feature type="region of interest" description="Disordered" evidence="1">
    <location>
        <begin position="1"/>
        <end position="43"/>
    </location>
</feature>
<dbReference type="EMBL" id="MOOB01000020">
    <property type="protein sequence ID" value="OQE87069.1"/>
    <property type="molecule type" value="Genomic_DNA"/>
</dbReference>
<keyword evidence="3" id="KW-1185">Reference proteome</keyword>
<feature type="compositionally biased region" description="Polar residues" evidence="1">
    <location>
        <begin position="23"/>
        <end position="42"/>
    </location>
</feature>
<dbReference type="STRING" id="60175.A0A1V6YHU5"/>
<name>A0A1V6YHU5_PENNA</name>
<reference evidence="3" key="1">
    <citation type="journal article" date="2017" name="Nat. Microbiol.">
        <title>Global analysis of biosynthetic gene clusters reveals vast potential of secondary metabolite production in Penicillium species.</title>
        <authorList>
            <person name="Nielsen J.C."/>
            <person name="Grijseels S."/>
            <person name="Prigent S."/>
            <person name="Ji B."/>
            <person name="Dainat J."/>
            <person name="Nielsen K.F."/>
            <person name="Frisvad J.C."/>
            <person name="Workman M."/>
            <person name="Nielsen J."/>
        </authorList>
    </citation>
    <scope>NUCLEOTIDE SEQUENCE [LARGE SCALE GENOMIC DNA]</scope>
    <source>
        <strain evidence="3">IBT 13039</strain>
    </source>
</reference>
<dbReference type="AlphaFoldDB" id="A0A1V6YHU5"/>
<proteinExistence type="predicted"/>
<evidence type="ECO:0000313" key="3">
    <source>
        <dbReference type="Proteomes" id="UP000191691"/>
    </source>
</evidence>
<sequence length="339" mass="39192">MSMSMSISRKPPPTPYPRKSEISHQTTSTPNIKHQTSNTKHQTPIIKHQTCHPLHSTRVHLTKQATHHSLMDMVMGDEKPSSLLHWSSPTKHTPLNPTDMAIGGEKTETEIKLERNGNINALQRYRYLTWRKNAIHPEVSYELLDTEESLREVVQEEISIKEGTATSGVNAQERLRILNTKYWLLSQRWWYCRSDLEDLQLRAFKLWRSHPQWYMHRTLVEECAGRHGCCARGCGCCLNRKMLPSRSLGVGHCTLECACCRRARGFEVSPTDKKLLKEQFKNTVQERGYRITRYRQVSIWGLVGDSREDPFDMIDAPPSYDQIEKKGVKGLLDWVQAKV</sequence>